<keyword evidence="8" id="KW-1185">Reference proteome</keyword>
<dbReference type="CDD" id="cd00609">
    <property type="entry name" value="AAT_like"/>
    <property type="match status" value="1"/>
</dbReference>
<dbReference type="SUPFAM" id="SSF53383">
    <property type="entry name" value="PLP-dependent transferases"/>
    <property type="match status" value="1"/>
</dbReference>
<evidence type="ECO:0000256" key="1">
    <source>
        <dbReference type="ARBA" id="ARBA00001933"/>
    </source>
</evidence>
<name>A0ABR5IRT3_9ACTN</name>
<gene>
    <name evidence="7" type="ORF">ADK38_45505</name>
</gene>
<dbReference type="NCBIfam" id="NF002878">
    <property type="entry name" value="PRK03321.1"/>
    <property type="match status" value="1"/>
</dbReference>
<comment type="caution">
    <text evidence="7">The sequence shown here is derived from an EMBL/GenBank/DDBJ whole genome shotgun (WGS) entry which is preliminary data.</text>
</comment>
<dbReference type="InterPro" id="IPR004839">
    <property type="entry name" value="Aminotransferase_I/II_large"/>
</dbReference>
<reference evidence="7 8" key="1">
    <citation type="submission" date="2015-07" db="EMBL/GenBank/DDBJ databases">
        <authorList>
            <person name="Ju K.-S."/>
            <person name="Doroghazi J.R."/>
            <person name="Metcalf W.W."/>
        </authorList>
    </citation>
    <scope>NUCLEOTIDE SEQUENCE [LARGE SCALE GENOMIC DNA]</scope>
    <source>
        <strain evidence="7 8">NRRL B-3589</strain>
    </source>
</reference>
<dbReference type="Gene3D" id="3.40.640.10">
    <property type="entry name" value="Type I PLP-dependent aspartate aminotransferase-like (Major domain)"/>
    <property type="match status" value="1"/>
</dbReference>
<organism evidence="7 8">
    <name type="scientific">Streptomyces varsoviensis</name>
    <dbReference type="NCBI Taxonomy" id="67373"/>
    <lineage>
        <taxon>Bacteria</taxon>
        <taxon>Bacillati</taxon>
        <taxon>Actinomycetota</taxon>
        <taxon>Actinomycetes</taxon>
        <taxon>Kitasatosporales</taxon>
        <taxon>Streptomycetaceae</taxon>
        <taxon>Streptomyces</taxon>
    </lineage>
</organism>
<feature type="domain" description="Aminotransferase class I/classII large" evidence="6">
    <location>
        <begin position="31"/>
        <end position="235"/>
    </location>
</feature>
<dbReference type="InterPro" id="IPR050106">
    <property type="entry name" value="HistidinolP_aminotransfase"/>
</dbReference>
<keyword evidence="2 7" id="KW-0032">Aminotransferase</keyword>
<dbReference type="InterPro" id="IPR015422">
    <property type="entry name" value="PyrdxlP-dep_Trfase_small"/>
</dbReference>
<keyword evidence="3" id="KW-0808">Transferase</keyword>
<keyword evidence="4 5" id="KW-0663">Pyridoxal phosphate</keyword>
<comment type="similarity">
    <text evidence="5">Belongs to the class-II pyridoxal-phosphate-dependent aminotransferase family.</text>
</comment>
<evidence type="ECO:0000256" key="3">
    <source>
        <dbReference type="ARBA" id="ARBA00022679"/>
    </source>
</evidence>
<dbReference type="InterPro" id="IPR024892">
    <property type="entry name" value="ArAT"/>
</dbReference>
<proteinExistence type="inferred from homology"/>
<dbReference type="Pfam" id="PF00155">
    <property type="entry name" value="Aminotran_1_2"/>
    <property type="match status" value="1"/>
</dbReference>
<evidence type="ECO:0000313" key="7">
    <source>
        <dbReference type="EMBL" id="KOG48199.1"/>
    </source>
</evidence>
<sequence length="235" mass="25607">MTEKTPRLRAALDSLPTYKPGKRAAADGPVVYKLSSNENPYPPLPGVLESAVAAAGAFNRYPDMACTDLVTELSERFDVPVDHLATGTGSVGVAQQLVQSTAGPGDEVIYAWRSFEAYPIVTQISGATSVQVPLTEDEEHDLEAMLAAITDRTRLIFVCTPNNPTGTVLRRAELESFLDRVPSDVLVVLDEAYREFNRDEDVPDGIDLYRDRPNVCVLRTFSKAYGLAGLRIGFA</sequence>
<dbReference type="InterPro" id="IPR001917">
    <property type="entry name" value="Aminotrans_II_pyridoxalP_BS"/>
</dbReference>
<evidence type="ECO:0000313" key="8">
    <source>
        <dbReference type="Proteomes" id="UP000037020"/>
    </source>
</evidence>
<dbReference type="PANTHER" id="PTHR43643">
    <property type="entry name" value="HISTIDINOL-PHOSPHATE AMINOTRANSFERASE 2"/>
    <property type="match status" value="1"/>
</dbReference>
<evidence type="ECO:0000259" key="6">
    <source>
        <dbReference type="Pfam" id="PF00155"/>
    </source>
</evidence>
<dbReference type="PROSITE" id="PS00599">
    <property type="entry name" value="AA_TRANSFER_CLASS_2"/>
    <property type="match status" value="1"/>
</dbReference>
<feature type="non-terminal residue" evidence="7">
    <location>
        <position position="235"/>
    </location>
</feature>
<protein>
    <submittedName>
        <fullName evidence="7">Aminotransferase</fullName>
    </submittedName>
</protein>
<comment type="cofactor">
    <cofactor evidence="1 5">
        <name>pyridoxal 5'-phosphate</name>
        <dbReference type="ChEBI" id="CHEBI:597326"/>
    </cofactor>
</comment>
<dbReference type="EMBL" id="LGUT01004495">
    <property type="protein sequence ID" value="KOG48199.1"/>
    <property type="molecule type" value="Genomic_DNA"/>
</dbReference>
<evidence type="ECO:0000256" key="2">
    <source>
        <dbReference type="ARBA" id="ARBA00022576"/>
    </source>
</evidence>
<dbReference type="PANTHER" id="PTHR43643:SF3">
    <property type="entry name" value="HISTIDINOL-PHOSPHATE AMINOTRANSFERASE"/>
    <property type="match status" value="1"/>
</dbReference>
<dbReference type="GO" id="GO:0008483">
    <property type="term" value="F:transaminase activity"/>
    <property type="evidence" value="ECO:0007669"/>
    <property type="project" value="UniProtKB-KW"/>
</dbReference>
<dbReference type="InterPro" id="IPR015421">
    <property type="entry name" value="PyrdxlP-dep_Trfase_major"/>
</dbReference>
<dbReference type="Proteomes" id="UP000037020">
    <property type="component" value="Unassembled WGS sequence"/>
</dbReference>
<dbReference type="InterPro" id="IPR015424">
    <property type="entry name" value="PyrdxlP-dep_Trfase"/>
</dbReference>
<dbReference type="Gene3D" id="3.90.1150.10">
    <property type="entry name" value="Aspartate Aminotransferase, domain 1"/>
    <property type="match status" value="1"/>
</dbReference>
<evidence type="ECO:0000256" key="5">
    <source>
        <dbReference type="RuleBase" id="RU003693"/>
    </source>
</evidence>
<accession>A0ABR5IRT3</accession>
<evidence type="ECO:0000256" key="4">
    <source>
        <dbReference type="ARBA" id="ARBA00022898"/>
    </source>
</evidence>